<organism evidence="20">
    <name type="scientific">Taenia asiatica</name>
    <name type="common">Asian tapeworm</name>
    <dbReference type="NCBI Taxonomy" id="60517"/>
    <lineage>
        <taxon>Eukaryota</taxon>
        <taxon>Metazoa</taxon>
        <taxon>Spiralia</taxon>
        <taxon>Lophotrochozoa</taxon>
        <taxon>Platyhelminthes</taxon>
        <taxon>Cestoda</taxon>
        <taxon>Eucestoda</taxon>
        <taxon>Cyclophyllidea</taxon>
        <taxon>Taeniidae</taxon>
        <taxon>Taenia</taxon>
    </lineage>
</organism>
<dbReference type="GO" id="GO:0005096">
    <property type="term" value="F:GTPase activator activity"/>
    <property type="evidence" value="ECO:0007669"/>
    <property type="project" value="UniProtKB-KW"/>
</dbReference>
<dbReference type="GO" id="GO:0005634">
    <property type="term" value="C:nucleus"/>
    <property type="evidence" value="ECO:0007669"/>
    <property type="project" value="UniProtKB-SubCell"/>
</dbReference>
<dbReference type="OrthoDB" id="5599713at2759"/>
<evidence type="ECO:0000256" key="13">
    <source>
        <dbReference type="ARBA" id="ARBA00023228"/>
    </source>
</evidence>
<dbReference type="Gene3D" id="3.40.50.12430">
    <property type="match status" value="1"/>
</dbReference>
<evidence type="ECO:0000313" key="18">
    <source>
        <dbReference type="EMBL" id="VDK37217.1"/>
    </source>
</evidence>
<dbReference type="GO" id="GO:0005829">
    <property type="term" value="C:cytosol"/>
    <property type="evidence" value="ECO:0007669"/>
    <property type="project" value="UniProtKB-SubCell"/>
</dbReference>
<keyword evidence="19" id="KW-1185">Reference proteome</keyword>
<accession>A0A0R3W8M0</accession>
<dbReference type="Pfam" id="PF16692">
    <property type="entry name" value="Folliculin_C"/>
    <property type="match status" value="1"/>
</dbReference>
<evidence type="ECO:0000256" key="11">
    <source>
        <dbReference type="ARBA" id="ARBA00023136"/>
    </source>
</evidence>
<dbReference type="STRING" id="60517.A0A0R3W8M0"/>
<evidence type="ECO:0000256" key="4">
    <source>
        <dbReference type="ARBA" id="ARBA00004300"/>
    </source>
</evidence>
<evidence type="ECO:0000313" key="19">
    <source>
        <dbReference type="Proteomes" id="UP000282613"/>
    </source>
</evidence>
<dbReference type="GO" id="GO:0005765">
    <property type="term" value="C:lysosomal membrane"/>
    <property type="evidence" value="ECO:0007669"/>
    <property type="project" value="UniProtKB-SubCell"/>
</dbReference>
<keyword evidence="15" id="KW-0966">Cell projection</keyword>
<feature type="domain" description="UDENN FLCN/SMCR8-type" evidence="17">
    <location>
        <begin position="208"/>
        <end position="833"/>
    </location>
</feature>
<feature type="region of interest" description="Disordered" evidence="16">
    <location>
        <begin position="648"/>
        <end position="671"/>
    </location>
</feature>
<sequence>MDAVVVLCHFCETHGPAIIMCTQPLRQMVIPMVPSRKTSASTPHASSSCGSFHVASTSASHEGTIWPAEQLTHNLFCKSSLDLTHSMLPEPPNDHNIRIQCESSSKTANIDSCLFLPSLSASFFLVTLRSQLGISAPYLDASATCLYVSATAVVEAVCHCLASSVAVVGNFFTFGPSFIPLLSADLITSTAPPQSTGAVQDTTTRMQASTSCRACSIITRDEIGLVSHDFSAKTDYVSTQFPSDVELLKAVRTACMRSLSCEVIPGREGPVYFGDDINRHVISYNFFIKDSMARGFQVKYSFLLISWNQVFLLNLWPFVVKSFRTMAKRLQEAANRVYEEETSSGASSTTAASTAAAAAAAARSATPPAGANPLRLCRTPPPSSSLAYHNTSTTPPGRGAPALLSSQAVAAGSALSLSSQANTRKLRGMRITEFEVRSLAELTKDEQVYYRVHAWFTWLLRVAGRNWTPVDLKSAPVDEDEVFAEERKNGLLLGRSSGSGDTVVSGTSRLPLGAINTVDPTTLTLGSELGWTDGTPEVEMAVQMRLLSHLYKCVGEEYFLRLVYYLGIGNQVILHPLEKPKVASFTAAALARLLPRGCVRLINESTTYYPPSQCNLLSLNVGAALSKLGPPETPYVIVQVSLMSPNTAKEEKLATGERPSSPSTSSTDSDTKFDQLNFAISFGQALETPSDNWELAWSRSSSLSENPASSPWGLPSANPPASTSTSVTSFPGSMFKKTINSTFARQITEVFRMVDPAQNNLVILQPSTMSLALTAIRQRWIDYARTLYAFQTCCKVSSSVEESTKKYFQLLASTYGLTSDDEAVVLYWQRALSRRTRQDVCHPFPSASTIAKGSA</sequence>
<protein>
    <recommendedName>
        <fullName evidence="8">Folliculin</fullName>
    </recommendedName>
</protein>
<feature type="region of interest" description="Disordered" evidence="16">
    <location>
        <begin position="708"/>
        <end position="728"/>
    </location>
</feature>
<dbReference type="Proteomes" id="UP000282613">
    <property type="component" value="Unassembled WGS sequence"/>
</dbReference>
<evidence type="ECO:0000313" key="20">
    <source>
        <dbReference type="WBParaSite" id="TASK_0000672001-mRNA-1"/>
    </source>
</evidence>
<evidence type="ECO:0000256" key="6">
    <source>
        <dbReference type="ARBA" id="ARBA00004656"/>
    </source>
</evidence>
<reference evidence="18 19" key="2">
    <citation type="submission" date="2018-11" db="EMBL/GenBank/DDBJ databases">
        <authorList>
            <consortium name="Pathogen Informatics"/>
        </authorList>
    </citation>
    <scope>NUCLEOTIDE SEQUENCE [LARGE SCALE GENOMIC DNA]</scope>
</reference>
<feature type="region of interest" description="Disordered" evidence="16">
    <location>
        <begin position="382"/>
        <end position="401"/>
    </location>
</feature>
<evidence type="ECO:0000256" key="7">
    <source>
        <dbReference type="ARBA" id="ARBA00009987"/>
    </source>
</evidence>
<feature type="compositionally biased region" description="Polar residues" evidence="16">
    <location>
        <begin position="384"/>
        <end position="395"/>
    </location>
</feature>
<evidence type="ECO:0000256" key="1">
    <source>
        <dbReference type="ARBA" id="ARBA00004123"/>
    </source>
</evidence>
<feature type="compositionally biased region" description="Low complexity" evidence="16">
    <location>
        <begin position="659"/>
        <end position="668"/>
    </location>
</feature>
<keyword evidence="13" id="KW-0458">Lysosome</keyword>
<dbReference type="AlphaFoldDB" id="A0A0R3W8M0"/>
<dbReference type="GO" id="GO:0005813">
    <property type="term" value="C:centrosome"/>
    <property type="evidence" value="ECO:0007669"/>
    <property type="project" value="UniProtKB-SubCell"/>
</dbReference>
<dbReference type="InterPro" id="IPR032035">
    <property type="entry name" value="Folliculin_DENN"/>
</dbReference>
<dbReference type="GO" id="GO:0005929">
    <property type="term" value="C:cilium"/>
    <property type="evidence" value="ECO:0007669"/>
    <property type="project" value="UniProtKB-SubCell"/>
</dbReference>
<dbReference type="PROSITE" id="PS51834">
    <property type="entry name" value="DENN_FLCN_SMCR8"/>
    <property type="match status" value="1"/>
</dbReference>
<keyword evidence="10" id="KW-0963">Cytoplasm</keyword>
<keyword evidence="9" id="KW-0343">GTPase activation</keyword>
<dbReference type="InterPro" id="IPR044886">
    <property type="entry name" value="FLCN_DENN_C_sf"/>
</dbReference>
<comment type="similarity">
    <text evidence="7">Belongs to the folliculin family.</text>
</comment>
<gene>
    <name evidence="18" type="ORF">TASK_LOCUS6721</name>
</gene>
<evidence type="ECO:0000256" key="8">
    <source>
        <dbReference type="ARBA" id="ARBA00021824"/>
    </source>
</evidence>
<evidence type="ECO:0000256" key="16">
    <source>
        <dbReference type="SAM" id="MobiDB-lite"/>
    </source>
</evidence>
<dbReference type="PANTHER" id="PTHR31441">
    <property type="entry name" value="FOLLICULIN FAMILY MEMBER"/>
    <property type="match status" value="1"/>
</dbReference>
<name>A0A0R3W8M0_TAEAS</name>
<dbReference type="GO" id="GO:0005819">
    <property type="term" value="C:spindle"/>
    <property type="evidence" value="ECO:0007669"/>
    <property type="project" value="UniProtKB-SubCell"/>
</dbReference>
<reference evidence="20" key="1">
    <citation type="submission" date="2017-02" db="UniProtKB">
        <authorList>
            <consortium name="WormBaseParasite"/>
        </authorList>
    </citation>
    <scope>IDENTIFICATION</scope>
</reference>
<comment type="subcellular location">
    <subcellularLocation>
        <location evidence="2">Cell projection</location>
        <location evidence="2">Cilium</location>
    </subcellularLocation>
    <subcellularLocation>
        <location evidence="4">Cytoplasm</location>
        <location evidence="4">Cytoskeleton</location>
        <location evidence="4">Microtubule organizing center</location>
        <location evidence="4">Centrosome</location>
    </subcellularLocation>
    <subcellularLocation>
        <location evidence="3">Cytoplasm</location>
        <location evidence="3">Cytoskeleton</location>
        <location evidence="3">Spindle</location>
    </subcellularLocation>
    <subcellularLocation>
        <location evidence="5">Cytoplasm</location>
        <location evidence="5">Cytosol</location>
    </subcellularLocation>
    <subcellularLocation>
        <location evidence="6">Lysosome membrane</location>
    </subcellularLocation>
    <subcellularLocation>
        <location evidence="1">Nucleus</location>
    </subcellularLocation>
</comment>
<keyword evidence="14" id="KW-0539">Nucleus</keyword>
<evidence type="ECO:0000256" key="12">
    <source>
        <dbReference type="ARBA" id="ARBA00023212"/>
    </source>
</evidence>
<evidence type="ECO:0000256" key="10">
    <source>
        <dbReference type="ARBA" id="ARBA00022490"/>
    </source>
</evidence>
<keyword evidence="11" id="KW-0472">Membrane</keyword>
<evidence type="ECO:0000256" key="2">
    <source>
        <dbReference type="ARBA" id="ARBA00004138"/>
    </source>
</evidence>
<evidence type="ECO:0000256" key="15">
    <source>
        <dbReference type="ARBA" id="ARBA00023273"/>
    </source>
</evidence>
<evidence type="ECO:0000256" key="14">
    <source>
        <dbReference type="ARBA" id="ARBA00023242"/>
    </source>
</evidence>
<evidence type="ECO:0000256" key="3">
    <source>
        <dbReference type="ARBA" id="ARBA00004186"/>
    </source>
</evidence>
<dbReference type="InterPro" id="IPR037520">
    <property type="entry name" value="Folliculin/SMCR8_longin"/>
</dbReference>
<dbReference type="EMBL" id="UYRS01018529">
    <property type="protein sequence ID" value="VDK37217.1"/>
    <property type="molecule type" value="Genomic_DNA"/>
</dbReference>
<dbReference type="GO" id="GO:1904263">
    <property type="term" value="P:positive regulation of TORC1 signaling"/>
    <property type="evidence" value="ECO:0007669"/>
    <property type="project" value="TreeGrafter"/>
</dbReference>
<evidence type="ECO:0000259" key="17">
    <source>
        <dbReference type="PROSITE" id="PS51834"/>
    </source>
</evidence>
<dbReference type="InterPro" id="IPR037521">
    <property type="entry name" value="FLCN/SMCR8_DENN"/>
</dbReference>
<dbReference type="PANTHER" id="PTHR31441:SF2">
    <property type="entry name" value="FOLLICULIN"/>
    <property type="match status" value="1"/>
</dbReference>
<evidence type="ECO:0000256" key="5">
    <source>
        <dbReference type="ARBA" id="ARBA00004514"/>
    </source>
</evidence>
<keyword evidence="12" id="KW-0206">Cytoskeleton</keyword>
<proteinExistence type="inferred from homology"/>
<evidence type="ECO:0000256" key="9">
    <source>
        <dbReference type="ARBA" id="ARBA00022468"/>
    </source>
</evidence>
<dbReference type="InterPro" id="IPR021713">
    <property type="entry name" value="Folliculin"/>
</dbReference>
<dbReference type="Gene3D" id="1.10.10.1730">
    <property type="entry name" value="Folliculin"/>
    <property type="match status" value="1"/>
</dbReference>
<dbReference type="Pfam" id="PF11704">
    <property type="entry name" value="Folliculin"/>
    <property type="match status" value="1"/>
</dbReference>
<dbReference type="WBParaSite" id="TASK_0000672001-mRNA-1">
    <property type="protein sequence ID" value="TASK_0000672001-mRNA-1"/>
    <property type="gene ID" value="TASK_0000672001"/>
</dbReference>